<dbReference type="AlphaFoldDB" id="A0AAI8YLQ6"/>
<dbReference type="EMBL" id="CAUWAG010000012">
    <property type="protein sequence ID" value="CAJ2509407.1"/>
    <property type="molecule type" value="Genomic_DNA"/>
</dbReference>
<dbReference type="Gene3D" id="3.40.50.300">
    <property type="entry name" value="P-loop containing nucleotide triphosphate hydrolases"/>
    <property type="match status" value="1"/>
</dbReference>
<dbReference type="InterPro" id="IPR027417">
    <property type="entry name" value="P-loop_NTPase"/>
</dbReference>
<dbReference type="Gene3D" id="1.20.120.1020">
    <property type="entry name" value="Prion-inhibition and propagation, HeLo domain"/>
    <property type="match status" value="1"/>
</dbReference>
<dbReference type="InterPro" id="IPR056884">
    <property type="entry name" value="NPHP3-like_N"/>
</dbReference>
<name>A0AAI8YLQ6_9PEZI</name>
<evidence type="ECO:0000259" key="3">
    <source>
        <dbReference type="Pfam" id="PF24883"/>
    </source>
</evidence>
<sequence>MEAAGLAIRVAGLAGLVSTARDITDTRDTYKSYGLESRPRLAQRDALAALVQQWCISVGYDEGGLKENHHQNLNDPTVLKAVQDITQYISTINGDGKTIPPSTSATSEAAASWPQHSRTHPNERRQLEQPQGLALRKDKLKWALKDKKNVSEQNQFMESLLNTLLKLVPPSQPGDQDHAQSALDAHAPNTLFLAVQELKTAIENLQEWDKKQKHDEFKRSLSSWLGTTRTPATFDNYVQRRLDGICDWIFQRPEFRNWESSTGSAQPTVLWTHGPAGYGKTILCARVIEHLASSMNSPLAYCFFSSGLEGRADPFIVIRSWVFQIVEQNQQAYELARERWEAAPDHCLSQNEIKGLFQAIAQNIRGCTFVVDGLDECAGTVSDRRTDYRQPLVDLFGFLKEATSTTEARLLIVSRKEQEIRDGLYAAGTPWSVTEYQIRPDDVKLDAMLYSQSIVTEQLPNKTPAQREQLAHQMVERFDSMFLCIKLVEGHLKGGKSLVKLQKAIDQAPTRLTDLYDQTWKRIFDPSNADQKRAIAILRWATFSLRPMTILEITEALLLMDDDSDDLLTEEIPDTIDEIYIKHQILDLCGSLIETRDTDISCVIN</sequence>
<evidence type="ECO:0000256" key="2">
    <source>
        <dbReference type="SAM" id="MobiDB-lite"/>
    </source>
</evidence>
<comment type="caution">
    <text evidence="4">The sequence shown here is derived from an EMBL/GenBank/DDBJ whole genome shotgun (WGS) entry which is preliminary data.</text>
</comment>
<protein>
    <submittedName>
        <fullName evidence="4">Uu.00g144330.m01.CDS01</fullName>
    </submittedName>
</protein>
<dbReference type="PANTHER" id="PTHR10039">
    <property type="entry name" value="AMELOGENIN"/>
    <property type="match status" value="1"/>
</dbReference>
<evidence type="ECO:0000313" key="5">
    <source>
        <dbReference type="Proteomes" id="UP001295740"/>
    </source>
</evidence>
<feature type="region of interest" description="Disordered" evidence="2">
    <location>
        <begin position="93"/>
        <end position="132"/>
    </location>
</feature>
<evidence type="ECO:0000256" key="1">
    <source>
        <dbReference type="ARBA" id="ARBA00022737"/>
    </source>
</evidence>
<keyword evidence="1" id="KW-0677">Repeat</keyword>
<accession>A0AAI8YLQ6</accession>
<evidence type="ECO:0000313" key="4">
    <source>
        <dbReference type="EMBL" id="CAJ2509407.1"/>
    </source>
</evidence>
<feature type="compositionally biased region" description="Low complexity" evidence="2">
    <location>
        <begin position="102"/>
        <end position="112"/>
    </location>
</feature>
<dbReference type="Proteomes" id="UP001295740">
    <property type="component" value="Unassembled WGS sequence"/>
</dbReference>
<dbReference type="Pfam" id="PF24883">
    <property type="entry name" value="NPHP3_N"/>
    <property type="match status" value="1"/>
</dbReference>
<organism evidence="4 5">
    <name type="scientific">Anthostomella pinea</name>
    <dbReference type="NCBI Taxonomy" id="933095"/>
    <lineage>
        <taxon>Eukaryota</taxon>
        <taxon>Fungi</taxon>
        <taxon>Dikarya</taxon>
        <taxon>Ascomycota</taxon>
        <taxon>Pezizomycotina</taxon>
        <taxon>Sordariomycetes</taxon>
        <taxon>Xylariomycetidae</taxon>
        <taxon>Xylariales</taxon>
        <taxon>Xylariaceae</taxon>
        <taxon>Anthostomella</taxon>
    </lineage>
</organism>
<gene>
    <name evidence="4" type="ORF">KHLLAP_LOCUS9875</name>
</gene>
<dbReference type="PANTHER" id="PTHR10039:SF14">
    <property type="entry name" value="NACHT DOMAIN-CONTAINING PROTEIN"/>
    <property type="match status" value="1"/>
</dbReference>
<keyword evidence="5" id="KW-1185">Reference proteome</keyword>
<dbReference type="InterPro" id="IPR038305">
    <property type="entry name" value="HeLo_sf"/>
</dbReference>
<reference evidence="4" key="1">
    <citation type="submission" date="2023-10" db="EMBL/GenBank/DDBJ databases">
        <authorList>
            <person name="Hackl T."/>
        </authorList>
    </citation>
    <scope>NUCLEOTIDE SEQUENCE</scope>
</reference>
<proteinExistence type="predicted"/>
<feature type="domain" description="Nephrocystin 3-like N-terminal" evidence="3">
    <location>
        <begin position="244"/>
        <end position="415"/>
    </location>
</feature>
<dbReference type="SUPFAM" id="SSF52540">
    <property type="entry name" value="P-loop containing nucleoside triphosphate hydrolases"/>
    <property type="match status" value="1"/>
</dbReference>